<evidence type="ECO:0000313" key="1">
    <source>
        <dbReference type="EMBL" id="OFA33810.1"/>
    </source>
</evidence>
<organism evidence="1 2">
    <name type="scientific">Bifidobacterium adolescentis</name>
    <dbReference type="NCBI Taxonomy" id="1680"/>
    <lineage>
        <taxon>Bacteria</taxon>
        <taxon>Bacillati</taxon>
        <taxon>Actinomycetota</taxon>
        <taxon>Actinomycetes</taxon>
        <taxon>Bifidobacteriales</taxon>
        <taxon>Bifidobacteriaceae</taxon>
        <taxon>Bifidobacterium</taxon>
    </lineage>
</organism>
<gene>
    <name evidence="1" type="ORF">BBK15_09205</name>
</gene>
<name>A0A1E7XYF3_BIFAD</name>
<comment type="caution">
    <text evidence="1">The sequence shown here is derived from an EMBL/GenBank/DDBJ whole genome shotgun (WGS) entry which is preliminary data.</text>
</comment>
<dbReference type="AlphaFoldDB" id="A0A1E7XYF3"/>
<accession>A0A1E7XYF3</accession>
<dbReference type="RefSeq" id="WP_070122953.1">
    <property type="nucleotide sequence ID" value="NZ_MAXD01000011.1"/>
</dbReference>
<dbReference type="Proteomes" id="UP000175684">
    <property type="component" value="Unassembled WGS sequence"/>
</dbReference>
<protein>
    <submittedName>
        <fullName evidence="1">Uncharacterized protein</fullName>
    </submittedName>
</protein>
<dbReference type="EMBL" id="MAXD01000011">
    <property type="protein sequence ID" value="OFA33810.1"/>
    <property type="molecule type" value="Genomic_DNA"/>
</dbReference>
<evidence type="ECO:0000313" key="2">
    <source>
        <dbReference type="Proteomes" id="UP000175684"/>
    </source>
</evidence>
<reference evidence="1 2" key="1">
    <citation type="submission" date="2016-07" db="EMBL/GenBank/DDBJ databases">
        <title>Draft Genome Sequence of Bifidobacterium adolescentis strain Km 4.</title>
        <authorList>
            <person name="Danilenko V.N."/>
        </authorList>
    </citation>
    <scope>NUCLEOTIDE SEQUENCE [LARGE SCALE GENOMIC DNA]</scope>
    <source>
        <strain evidence="1 2">Km 4</strain>
    </source>
</reference>
<proteinExistence type="predicted"/>
<sequence length="168" mass="17989">MANLIIAGGNRRERSKTLLQRLEGGAGRRWLVAVPCGLPHDMPDGIHGIGLNDLDGALDAVGRVRSGDTLAVESVDYWAMGASEPIPNPDNNPDVARWNAMAATAARKRARFRHAMQALPDGATVMMTASTLEAARRLLGAFPMGVSYVGCERVDLDRRTAFHPGMAA</sequence>